<reference evidence="3 4" key="1">
    <citation type="submission" date="2020-08" db="EMBL/GenBank/DDBJ databases">
        <title>Genome sequence of Rhizobiales bacterium strain IZ6.</title>
        <authorList>
            <person name="Nakai R."/>
            <person name="Naganuma T."/>
        </authorList>
    </citation>
    <scope>NUCLEOTIDE SEQUENCE [LARGE SCALE GENOMIC DNA]</scope>
    <source>
        <strain evidence="3 4">IZ6</strain>
    </source>
</reference>
<dbReference type="InterPro" id="IPR036366">
    <property type="entry name" value="PGBDSf"/>
</dbReference>
<keyword evidence="4" id="KW-1185">Reference proteome</keyword>
<keyword evidence="1" id="KW-1133">Transmembrane helix</keyword>
<feature type="domain" description="Peptidoglycan binding-like" evidence="2">
    <location>
        <begin position="100"/>
        <end position="152"/>
    </location>
</feature>
<evidence type="ECO:0000259" key="2">
    <source>
        <dbReference type="Pfam" id="PF01471"/>
    </source>
</evidence>
<dbReference type="InterPro" id="IPR002477">
    <property type="entry name" value="Peptidoglycan-bd-like"/>
</dbReference>
<dbReference type="EMBL" id="AP023361">
    <property type="protein sequence ID" value="BCJ90272.1"/>
    <property type="molecule type" value="Genomic_DNA"/>
</dbReference>
<proteinExistence type="predicted"/>
<dbReference type="AlphaFoldDB" id="A0A6S6QSM0"/>
<dbReference type="KEGG" id="tso:IZ6_10070"/>
<organism evidence="3 4">
    <name type="scientific">Terrihabitans soli</name>
    <dbReference type="NCBI Taxonomy" id="708113"/>
    <lineage>
        <taxon>Bacteria</taxon>
        <taxon>Pseudomonadati</taxon>
        <taxon>Pseudomonadota</taxon>
        <taxon>Alphaproteobacteria</taxon>
        <taxon>Hyphomicrobiales</taxon>
        <taxon>Terrihabitans</taxon>
    </lineage>
</organism>
<protein>
    <recommendedName>
        <fullName evidence="2">Peptidoglycan binding-like domain-containing protein</fullName>
    </recommendedName>
</protein>
<gene>
    <name evidence="3" type="ORF">IZ6_10070</name>
</gene>
<evidence type="ECO:0000313" key="4">
    <source>
        <dbReference type="Proteomes" id="UP000515317"/>
    </source>
</evidence>
<dbReference type="Gene3D" id="1.10.101.10">
    <property type="entry name" value="PGBD-like superfamily/PGBD"/>
    <property type="match status" value="2"/>
</dbReference>
<dbReference type="Proteomes" id="UP000515317">
    <property type="component" value="Chromosome"/>
</dbReference>
<dbReference type="SUPFAM" id="SSF47090">
    <property type="entry name" value="PGBD-like"/>
    <property type="match status" value="2"/>
</dbReference>
<feature type="domain" description="Peptidoglycan binding-like" evidence="2">
    <location>
        <begin position="164"/>
        <end position="218"/>
    </location>
</feature>
<evidence type="ECO:0000313" key="3">
    <source>
        <dbReference type="EMBL" id="BCJ90272.1"/>
    </source>
</evidence>
<keyword evidence="1" id="KW-0472">Membrane</keyword>
<dbReference type="InterPro" id="IPR036365">
    <property type="entry name" value="PGBD-like_sf"/>
</dbReference>
<sequence length="227" mass="24105">MAKKKTASRRRRTPVYEESGFNLKMPAIVRERPLDSFALFLAATVALAIGVNALFLQSAATIRREAPMAAPAPRPVAAPIAAAPTAPQPAATQEDPNMLVREVQAELSRRGLYDGPADGVFGPKTEAAIFDFEIGAGLKPTGRPNPQVLAAMRASNQPSIVASPRVAAVQRALEQLKFGPVKADGVFGEATRAGIRRFEASRGLPQKGEITPALMRQLSIATGTEIN</sequence>
<feature type="transmembrane region" description="Helical" evidence="1">
    <location>
        <begin position="34"/>
        <end position="56"/>
    </location>
</feature>
<dbReference type="RefSeq" id="WP_222876909.1">
    <property type="nucleotide sequence ID" value="NZ_AP023361.1"/>
</dbReference>
<dbReference type="Pfam" id="PF01471">
    <property type="entry name" value="PG_binding_1"/>
    <property type="match status" value="2"/>
</dbReference>
<keyword evidence="1" id="KW-0812">Transmembrane</keyword>
<accession>A0A6S6QSM0</accession>
<name>A0A6S6QSM0_9HYPH</name>
<evidence type="ECO:0000256" key="1">
    <source>
        <dbReference type="SAM" id="Phobius"/>
    </source>
</evidence>